<name>A0A6J5SWV9_9CAUD</name>
<organism evidence="1">
    <name type="scientific">uncultured Caudovirales phage</name>
    <dbReference type="NCBI Taxonomy" id="2100421"/>
    <lineage>
        <taxon>Viruses</taxon>
        <taxon>Duplodnaviria</taxon>
        <taxon>Heunggongvirae</taxon>
        <taxon>Uroviricota</taxon>
        <taxon>Caudoviricetes</taxon>
        <taxon>Peduoviridae</taxon>
        <taxon>Maltschvirus</taxon>
        <taxon>Maltschvirus maltsch</taxon>
    </lineage>
</organism>
<sequence>MKYLFEDSENAERQLSVEISDNLIVINAGILCNEYYNGNVFLSKNEAIDLVKVLKGLIKQIENE</sequence>
<proteinExistence type="predicted"/>
<reference evidence="1" key="1">
    <citation type="submission" date="2020-05" db="EMBL/GenBank/DDBJ databases">
        <authorList>
            <person name="Chiriac C."/>
            <person name="Salcher M."/>
            <person name="Ghai R."/>
            <person name="Kavagutti S V."/>
        </authorList>
    </citation>
    <scope>NUCLEOTIDE SEQUENCE</scope>
</reference>
<gene>
    <name evidence="1" type="ORF">UFOVP1624_3</name>
</gene>
<accession>A0A6J5SWV9</accession>
<dbReference type="EMBL" id="LR797499">
    <property type="protein sequence ID" value="CAB4219855.1"/>
    <property type="molecule type" value="Genomic_DNA"/>
</dbReference>
<protein>
    <submittedName>
        <fullName evidence="1">Uncharacterized protein</fullName>
    </submittedName>
</protein>
<evidence type="ECO:0000313" key="1">
    <source>
        <dbReference type="EMBL" id="CAB4219855.1"/>
    </source>
</evidence>